<dbReference type="EMBL" id="BRPK01000008">
    <property type="protein sequence ID" value="GLB40567.1"/>
    <property type="molecule type" value="Genomic_DNA"/>
</dbReference>
<keyword evidence="2" id="KW-1185">Reference proteome</keyword>
<comment type="caution">
    <text evidence="1">The sequence shown here is derived from an EMBL/GenBank/DDBJ whole genome shotgun (WGS) entry which is preliminary data.</text>
</comment>
<organism evidence="1 2">
    <name type="scientific">Lyophyllum shimeji</name>
    <name type="common">Hon-shimeji</name>
    <name type="synonym">Tricholoma shimeji</name>
    <dbReference type="NCBI Taxonomy" id="47721"/>
    <lineage>
        <taxon>Eukaryota</taxon>
        <taxon>Fungi</taxon>
        <taxon>Dikarya</taxon>
        <taxon>Basidiomycota</taxon>
        <taxon>Agaricomycotina</taxon>
        <taxon>Agaricomycetes</taxon>
        <taxon>Agaricomycetidae</taxon>
        <taxon>Agaricales</taxon>
        <taxon>Tricholomatineae</taxon>
        <taxon>Lyophyllaceae</taxon>
        <taxon>Lyophyllum</taxon>
    </lineage>
</organism>
<evidence type="ECO:0000313" key="2">
    <source>
        <dbReference type="Proteomes" id="UP001063166"/>
    </source>
</evidence>
<accession>A0A9P3PQ40</accession>
<evidence type="ECO:0000313" key="1">
    <source>
        <dbReference type="EMBL" id="GLB40567.1"/>
    </source>
</evidence>
<reference evidence="1" key="1">
    <citation type="submission" date="2022-07" db="EMBL/GenBank/DDBJ databases">
        <title>The genome of Lyophyllum shimeji provides insight into the initial evolution of ectomycorrhizal fungal genome.</title>
        <authorList>
            <person name="Kobayashi Y."/>
            <person name="Shibata T."/>
            <person name="Hirakawa H."/>
            <person name="Shigenobu S."/>
            <person name="Nishiyama T."/>
            <person name="Yamada A."/>
            <person name="Hasebe M."/>
            <person name="Kawaguchi M."/>
        </authorList>
    </citation>
    <scope>NUCLEOTIDE SEQUENCE</scope>
    <source>
        <strain evidence="1">AT787</strain>
    </source>
</reference>
<name>A0A9P3PQ40_LYOSH</name>
<dbReference type="AlphaFoldDB" id="A0A9P3PQ40"/>
<protein>
    <submittedName>
        <fullName evidence="1">Uncharacterized protein</fullName>
    </submittedName>
</protein>
<dbReference type="Proteomes" id="UP001063166">
    <property type="component" value="Unassembled WGS sequence"/>
</dbReference>
<gene>
    <name evidence="1" type="ORF">LshimejAT787_0804380</name>
</gene>
<proteinExistence type="predicted"/>
<sequence>MYVSLPRWPLPPHPVSTLLEEVLNSWIKHHILRPRSSASSVLDNSSIHAQLNRSNYINLVAFVILYYDYTLTLSAEDYERGLVTTFAKVSSSTMISRLMLNLRDPNLLSAYGVALEEHYYLLL</sequence>